<organism evidence="3 4">
    <name type="scientific">Variovorax boronicumulans</name>
    <dbReference type="NCBI Taxonomy" id="436515"/>
    <lineage>
        <taxon>Bacteria</taxon>
        <taxon>Pseudomonadati</taxon>
        <taxon>Pseudomonadota</taxon>
        <taxon>Betaproteobacteria</taxon>
        <taxon>Burkholderiales</taxon>
        <taxon>Comamonadaceae</taxon>
        <taxon>Variovorax</taxon>
    </lineage>
</organism>
<gene>
    <name evidence="3" type="ORF">J2W25_000183</name>
</gene>
<dbReference type="PANTHER" id="PTHR30273">
    <property type="entry name" value="PERIPLASMIC SIGNAL SENSOR AND SIGMA FACTOR ACTIVATOR FECR-RELATED"/>
    <property type="match status" value="1"/>
</dbReference>
<evidence type="ECO:0000313" key="4">
    <source>
        <dbReference type="Proteomes" id="UP001244295"/>
    </source>
</evidence>
<feature type="domain" description="FecR N-terminal" evidence="2">
    <location>
        <begin position="17"/>
        <end position="58"/>
    </location>
</feature>
<accession>A0AAW8DNS6</accession>
<dbReference type="PANTHER" id="PTHR30273:SF2">
    <property type="entry name" value="PROTEIN FECR"/>
    <property type="match status" value="1"/>
</dbReference>
<dbReference type="InterPro" id="IPR032623">
    <property type="entry name" value="FecR_N"/>
</dbReference>
<keyword evidence="3" id="KW-0812">Transmembrane</keyword>
<dbReference type="Pfam" id="PF16220">
    <property type="entry name" value="DUF4880"/>
    <property type="match status" value="1"/>
</dbReference>
<proteinExistence type="predicted"/>
<dbReference type="GO" id="GO:0016989">
    <property type="term" value="F:sigma factor antagonist activity"/>
    <property type="evidence" value="ECO:0007669"/>
    <property type="project" value="TreeGrafter"/>
</dbReference>
<evidence type="ECO:0000259" key="2">
    <source>
        <dbReference type="Pfam" id="PF16220"/>
    </source>
</evidence>
<dbReference type="RefSeq" id="WP_307585263.1">
    <property type="nucleotide sequence ID" value="NZ_JAUSRQ010000008.1"/>
</dbReference>
<comment type="caution">
    <text evidence="3">The sequence shown here is derived from an EMBL/GenBank/DDBJ whole genome shotgun (WGS) entry which is preliminary data.</text>
</comment>
<dbReference type="InterPro" id="IPR006860">
    <property type="entry name" value="FecR"/>
</dbReference>
<dbReference type="PIRSF" id="PIRSF018266">
    <property type="entry name" value="FecR"/>
    <property type="match status" value="1"/>
</dbReference>
<keyword evidence="3" id="KW-0472">Membrane</keyword>
<protein>
    <submittedName>
        <fullName evidence="3">Transmembrane sensor</fullName>
    </submittedName>
</protein>
<dbReference type="Proteomes" id="UP001244295">
    <property type="component" value="Unassembled WGS sequence"/>
</dbReference>
<reference evidence="3" key="1">
    <citation type="submission" date="2023-07" db="EMBL/GenBank/DDBJ databases">
        <title>Sorghum-associated microbial communities from plants grown in Nebraska, USA.</title>
        <authorList>
            <person name="Schachtman D."/>
        </authorList>
    </citation>
    <scope>NUCLEOTIDE SEQUENCE</scope>
    <source>
        <strain evidence="3">DS2795</strain>
    </source>
</reference>
<dbReference type="InterPro" id="IPR012373">
    <property type="entry name" value="Ferrdict_sens_TM"/>
</dbReference>
<evidence type="ECO:0000259" key="1">
    <source>
        <dbReference type="Pfam" id="PF04773"/>
    </source>
</evidence>
<dbReference type="Pfam" id="PF04773">
    <property type="entry name" value="FecR"/>
    <property type="match status" value="1"/>
</dbReference>
<name>A0AAW8DNS6_9BURK</name>
<sequence length="326" mass="34915">MSARPPASAPDSAALGEAAQWLVRLHSGRAGEADHAACAAWRRADPAHERAWQRAERLSQQFGAVPANIGVPVLARQARGNRRAALRTLAVLATAAPAAWLAWRLAPWDSWTADHATATGERRDVRLADGSRVLLDTGSAIDVRIDGTQRTVRLRAGAIRVTTAADARPFIVETVQGRLRALGTRFTVRLGDDAQETASPDVRLAVTEGAVEVTLRGASSPAGIVAAGRQTVLNAQGASALTAVSPESQAWTQGVLYAENMRLADFCAELSRYRPGLLHCSPEVANLRISGAFQLRDTDYVLSMVATTLPVQVLTRTRWWVTVVPA</sequence>
<dbReference type="Gene3D" id="2.60.120.1440">
    <property type="match status" value="1"/>
</dbReference>
<feature type="domain" description="FecR protein" evidence="1">
    <location>
        <begin position="114"/>
        <end position="212"/>
    </location>
</feature>
<dbReference type="EMBL" id="JAUSRR010000001">
    <property type="protein sequence ID" value="MDP9921178.1"/>
    <property type="molecule type" value="Genomic_DNA"/>
</dbReference>
<evidence type="ECO:0000313" key="3">
    <source>
        <dbReference type="EMBL" id="MDP9921178.1"/>
    </source>
</evidence>
<dbReference type="AlphaFoldDB" id="A0AAW8DNS6"/>